<dbReference type="AlphaFoldDB" id="W6TD31"/>
<evidence type="ECO:0000256" key="1">
    <source>
        <dbReference type="SAM" id="Coils"/>
    </source>
</evidence>
<dbReference type="Proteomes" id="UP000019112">
    <property type="component" value="Unassembled WGS sequence"/>
</dbReference>
<organism evidence="3 4">
    <name type="scientific">Holospora obtusa F1</name>
    <dbReference type="NCBI Taxonomy" id="1399147"/>
    <lineage>
        <taxon>Bacteria</taxon>
        <taxon>Pseudomonadati</taxon>
        <taxon>Pseudomonadota</taxon>
        <taxon>Alphaproteobacteria</taxon>
        <taxon>Holosporales</taxon>
        <taxon>Holosporaceae</taxon>
        <taxon>Holospora</taxon>
    </lineage>
</organism>
<name>W6TD31_HOLOB</name>
<evidence type="ECO:0000313" key="3">
    <source>
        <dbReference type="EMBL" id="ETZ06803.1"/>
    </source>
</evidence>
<comment type="caution">
    <text evidence="3">The sequence shown here is derived from an EMBL/GenBank/DDBJ whole genome shotgun (WGS) entry which is preliminary data.</text>
</comment>
<sequence>MFLVFSLFNNQVVYAVKGKRSLKMLSSVAPAPATKTAEEIALEKEKEEKEKAEKERVEKEEKEKAEKERVEKEEKEKAEKEKRELEERVKKEKEEQEIKDKAELEKLSLESSALKAKIEGIESGLKLPEEIEALIQNNTKLTDFYSKEELGQTLSNIVLGLNKKTKLLDKFANKFSIDPQNINKKTRKRFKSLIAKEVDKTETLKSNLSQTAQKLEPFHQKSGQLLAFLQQKVATLKAILSSELTDESKKRVDDLLNTLHLVSEDKSNEYTSDVKDLAKEVIQYANFSLNQGFISSNFLNDPNSYISVKSSVEKLAQILDQKVEEKNNLFKSQDDLINSINKQEKKINVMNRLLEEIAELLENKKGKYQQKKRKFFSRRSKSLT</sequence>
<feature type="region of interest" description="Disordered" evidence="2">
    <location>
        <begin position="42"/>
        <end position="97"/>
    </location>
</feature>
<gene>
    <name evidence="3" type="ORF">P618_201020</name>
</gene>
<feature type="coiled-coil region" evidence="1">
    <location>
        <begin position="340"/>
        <end position="374"/>
    </location>
</feature>
<keyword evidence="4" id="KW-1185">Reference proteome</keyword>
<dbReference type="EMBL" id="AWTR02000084">
    <property type="protein sequence ID" value="ETZ06803.1"/>
    <property type="molecule type" value="Genomic_DNA"/>
</dbReference>
<reference evidence="3 4" key="1">
    <citation type="journal article" date="2014" name="FEMS Microbiol. Lett.">
        <title>Draft genome sequences of three Holospora species (Holospora obtusa, Holospora undulata, and Holospora elegans), endonuclear symbiotic bacteria of the ciliate Paramecium caudatum.</title>
        <authorList>
            <person name="Dohra H."/>
            <person name="Tanaka K."/>
            <person name="Suzuki T."/>
            <person name="Fujishima M."/>
            <person name="Suzuki H."/>
        </authorList>
    </citation>
    <scope>NUCLEOTIDE SEQUENCE [LARGE SCALE GENOMIC DNA]</scope>
    <source>
        <strain evidence="3 4">F1</strain>
    </source>
</reference>
<keyword evidence="1" id="KW-0175">Coiled coil</keyword>
<evidence type="ECO:0000256" key="2">
    <source>
        <dbReference type="SAM" id="MobiDB-lite"/>
    </source>
</evidence>
<protein>
    <submittedName>
        <fullName evidence="3">Uncharacterized protein</fullName>
    </submittedName>
</protein>
<evidence type="ECO:0000313" key="4">
    <source>
        <dbReference type="Proteomes" id="UP000019112"/>
    </source>
</evidence>
<proteinExistence type="predicted"/>
<accession>W6TD31</accession>